<feature type="compositionally biased region" description="Basic residues" evidence="1">
    <location>
        <begin position="20"/>
        <end position="29"/>
    </location>
</feature>
<reference evidence="2 3" key="1">
    <citation type="journal article" date="2019" name="Int. J. Syst. Evol. Microbiol.">
        <title>The Global Catalogue of Microorganisms (GCM) 10K type strain sequencing project: providing services to taxonomists for standard genome sequencing and annotation.</title>
        <authorList>
            <consortium name="The Broad Institute Genomics Platform"/>
            <consortium name="The Broad Institute Genome Sequencing Center for Infectious Disease"/>
            <person name="Wu L."/>
            <person name="Ma J."/>
        </authorList>
    </citation>
    <scope>NUCLEOTIDE SEQUENCE [LARGE SCALE GENOMIC DNA]</scope>
    <source>
        <strain evidence="2 3">JCM 16227</strain>
    </source>
</reference>
<dbReference type="EMBL" id="BAAARB010000009">
    <property type="protein sequence ID" value="GAA2380532.1"/>
    <property type="molecule type" value="Genomic_DNA"/>
</dbReference>
<gene>
    <name evidence="2" type="ORF">GCM10009855_20740</name>
</gene>
<dbReference type="InterPro" id="IPR010428">
    <property type="entry name" value="Zincin_1"/>
</dbReference>
<evidence type="ECO:0000313" key="2">
    <source>
        <dbReference type="EMBL" id="GAA2380532.1"/>
    </source>
</evidence>
<keyword evidence="3" id="KW-1185">Reference proteome</keyword>
<proteinExistence type="predicted"/>
<dbReference type="RefSeq" id="WP_045538221.1">
    <property type="nucleotide sequence ID" value="NZ_BAAARB010000009.1"/>
</dbReference>
<comment type="caution">
    <text evidence="2">The sequence shown here is derived from an EMBL/GenBank/DDBJ whole genome shotgun (WGS) entry which is preliminary data.</text>
</comment>
<dbReference type="Pfam" id="PF06262">
    <property type="entry name" value="Zincin_1"/>
    <property type="match status" value="1"/>
</dbReference>
<dbReference type="CDD" id="cd12954">
    <property type="entry name" value="MMP_TTHA0227_like_1"/>
    <property type="match status" value="1"/>
</dbReference>
<sequence length="169" mass="18817">MGYRLVPLRSGRDLLAPPPRRLRDRRGRGLRGPLMPSSMPGHRTRADLFDAAAVEAFAEIDSRWHTHLTGLDVAVDDIPRMLPRGDGPVEWPDEVTADGQVPLARLIPAGIDVAGRPTRAQIILFRRPLELRAHDAEELPEILREVLIEQVATYLGVDEETVEDGPDED</sequence>
<organism evidence="2 3">
    <name type="scientific">Gordonia cholesterolivorans</name>
    <dbReference type="NCBI Taxonomy" id="559625"/>
    <lineage>
        <taxon>Bacteria</taxon>
        <taxon>Bacillati</taxon>
        <taxon>Actinomycetota</taxon>
        <taxon>Actinomycetes</taxon>
        <taxon>Mycobacteriales</taxon>
        <taxon>Gordoniaceae</taxon>
        <taxon>Gordonia</taxon>
    </lineage>
</organism>
<name>A0ABN3HHM7_9ACTN</name>
<feature type="region of interest" description="Disordered" evidence="1">
    <location>
        <begin position="9"/>
        <end position="42"/>
    </location>
</feature>
<evidence type="ECO:0000313" key="3">
    <source>
        <dbReference type="Proteomes" id="UP001501170"/>
    </source>
</evidence>
<dbReference type="InterPro" id="IPR038555">
    <property type="entry name" value="Zincin_1_sf"/>
</dbReference>
<dbReference type="Proteomes" id="UP001501170">
    <property type="component" value="Unassembled WGS sequence"/>
</dbReference>
<dbReference type="Gene3D" id="3.30.2010.20">
    <property type="match status" value="1"/>
</dbReference>
<dbReference type="SUPFAM" id="SSF55486">
    <property type="entry name" value="Metalloproteases ('zincins'), catalytic domain"/>
    <property type="match status" value="1"/>
</dbReference>
<protein>
    <submittedName>
        <fullName evidence="2">Metallopeptidase family protein</fullName>
    </submittedName>
</protein>
<accession>A0ABN3HHM7</accession>
<evidence type="ECO:0000256" key="1">
    <source>
        <dbReference type="SAM" id="MobiDB-lite"/>
    </source>
</evidence>